<name>A0ABS9MU57_9BURK</name>
<gene>
    <name evidence="1" type="ORF">MAF45_10575</name>
</gene>
<comment type="caution">
    <text evidence="1">The sequence shown here is derived from an EMBL/GenBank/DDBJ whole genome shotgun (WGS) entry which is preliminary data.</text>
</comment>
<dbReference type="EMBL" id="JAKNCT010000015">
    <property type="protein sequence ID" value="MCG5031879.1"/>
    <property type="molecule type" value="Genomic_DNA"/>
</dbReference>
<evidence type="ECO:0000313" key="1">
    <source>
        <dbReference type="EMBL" id="MCG5031879.1"/>
    </source>
</evidence>
<dbReference type="Proteomes" id="UP001297600">
    <property type="component" value="Unassembled WGS sequence"/>
</dbReference>
<evidence type="ECO:0000313" key="2">
    <source>
        <dbReference type="Proteomes" id="UP001297600"/>
    </source>
</evidence>
<dbReference type="RefSeq" id="WP_237980507.1">
    <property type="nucleotide sequence ID" value="NZ_JAKNCT010000015.1"/>
</dbReference>
<reference evidence="1 2" key="1">
    <citation type="submission" date="2022-02" db="EMBL/GenBank/DDBJ databases">
        <title>Mesosutterella porci, a novel member of the family Sutterellaceae from pig feces.</title>
        <authorList>
            <person name="Wylensek D."/>
            <person name="Clavel T."/>
        </authorList>
    </citation>
    <scope>NUCLEOTIDE SEQUENCE [LARGE SCALE GENOMIC DNA]</scope>
    <source>
        <strain evidence="2">oilRF-744-wt-GAM-9</strain>
    </source>
</reference>
<sequence>MGTDMSYWSSQLAALDHECERARRDKAKRAEVNKRSLERVYRTRKSRIPTPEELAVIVRAYGTMPVERFCLASGTNRCSMSRLIRGLPVGIKTLEKALTFSKTIVEANGG</sequence>
<keyword evidence="2" id="KW-1185">Reference proteome</keyword>
<proteinExistence type="predicted"/>
<accession>A0ABS9MU57</accession>
<protein>
    <submittedName>
        <fullName evidence="1">Uncharacterized protein</fullName>
    </submittedName>
</protein>
<organism evidence="1 2">
    <name type="scientific">Mesosutterella porci</name>
    <dbReference type="NCBI Taxonomy" id="2915351"/>
    <lineage>
        <taxon>Bacteria</taxon>
        <taxon>Pseudomonadati</taxon>
        <taxon>Pseudomonadota</taxon>
        <taxon>Betaproteobacteria</taxon>
        <taxon>Burkholderiales</taxon>
        <taxon>Sutterellaceae</taxon>
        <taxon>Mesosutterella</taxon>
    </lineage>
</organism>